<name>A0A2M7XYZ8_9BACT</name>
<feature type="domain" description="Calcineurin-like phosphoesterase" evidence="2">
    <location>
        <begin position="19"/>
        <end position="202"/>
    </location>
</feature>
<accession>A0A2M7XYZ8</accession>
<dbReference type="EMBL" id="PFWL01000040">
    <property type="protein sequence ID" value="PJA55948.1"/>
    <property type="molecule type" value="Genomic_DNA"/>
</dbReference>
<dbReference type="Proteomes" id="UP000229647">
    <property type="component" value="Unassembled WGS sequence"/>
</dbReference>
<gene>
    <name evidence="3" type="ORF">CO165_00855</name>
</gene>
<evidence type="ECO:0000256" key="1">
    <source>
        <dbReference type="SAM" id="Phobius"/>
    </source>
</evidence>
<proteinExistence type="predicted"/>
<dbReference type="SUPFAM" id="SSF56300">
    <property type="entry name" value="Metallo-dependent phosphatases"/>
    <property type="match status" value="1"/>
</dbReference>
<keyword evidence="1" id="KW-0812">Transmembrane</keyword>
<evidence type="ECO:0000259" key="2">
    <source>
        <dbReference type="Pfam" id="PF00149"/>
    </source>
</evidence>
<dbReference type="AlphaFoldDB" id="A0A2M7XYZ8"/>
<dbReference type="Gene3D" id="3.60.21.10">
    <property type="match status" value="1"/>
</dbReference>
<dbReference type="InterPro" id="IPR029052">
    <property type="entry name" value="Metallo-depent_PP-like"/>
</dbReference>
<dbReference type="Pfam" id="PF00149">
    <property type="entry name" value="Metallophos"/>
    <property type="match status" value="1"/>
</dbReference>
<comment type="caution">
    <text evidence="3">The sequence shown here is derived from an EMBL/GenBank/DDBJ whole genome shotgun (WGS) entry which is preliminary data.</text>
</comment>
<reference evidence="4" key="1">
    <citation type="submission" date="2017-09" db="EMBL/GenBank/DDBJ databases">
        <title>Depth-based differentiation of microbial function through sediment-hosted aquifers and enrichment of novel symbionts in the deep terrestrial subsurface.</title>
        <authorList>
            <person name="Probst A.J."/>
            <person name="Ladd B."/>
            <person name="Jarett J.K."/>
            <person name="Geller-Mcgrath D.E."/>
            <person name="Sieber C.M.K."/>
            <person name="Emerson J.B."/>
            <person name="Anantharaman K."/>
            <person name="Thomas B.C."/>
            <person name="Malmstrom R."/>
            <person name="Stieglmeier M."/>
            <person name="Klingl A."/>
            <person name="Woyke T."/>
            <person name="Ryan C.M."/>
            <person name="Banfield J.F."/>
        </authorList>
    </citation>
    <scope>NUCLEOTIDE SEQUENCE [LARGE SCALE GENOMIC DNA]</scope>
</reference>
<protein>
    <recommendedName>
        <fullName evidence="2">Calcineurin-like phosphoesterase domain-containing protein</fullName>
    </recommendedName>
</protein>
<dbReference type="InterPro" id="IPR004843">
    <property type="entry name" value="Calcineurin-like_PHP"/>
</dbReference>
<feature type="transmembrane region" description="Helical" evidence="1">
    <location>
        <begin position="148"/>
        <end position="173"/>
    </location>
</feature>
<organism evidence="3 4">
    <name type="scientific">Candidatus Roizmanbacteria bacterium CG_4_9_14_3_um_filter_33_18</name>
    <dbReference type="NCBI Taxonomy" id="1974841"/>
    <lineage>
        <taxon>Bacteria</taxon>
        <taxon>Candidatus Roizmaniibacteriota</taxon>
    </lineage>
</organism>
<sequence length="242" mass="29125">MSFPRRRESRPNIPYNYLMNILVFSDTHLYLPFDQKKFNFLKKIISESGQVIINGDFFDGYMNKFDEFCKSSWNKLFPLLKDRKTVYIYGNHDQKKFIDKRVNLFSEIREERYRIKINKKNYIFEHGHKTRPAHDIMFTNINWQIKHIGMILVHFIRNFLVNTFGNLAILLLFKPLNKISKKMIDKFYKPQENEVYFIGHNHFGEIDLKNHFVSTGAILYGFAQYLTIDSLTAKITLHEEWY</sequence>
<dbReference type="GO" id="GO:0016787">
    <property type="term" value="F:hydrolase activity"/>
    <property type="evidence" value="ECO:0007669"/>
    <property type="project" value="InterPro"/>
</dbReference>
<evidence type="ECO:0000313" key="4">
    <source>
        <dbReference type="Proteomes" id="UP000229647"/>
    </source>
</evidence>
<keyword evidence="1" id="KW-1133">Transmembrane helix</keyword>
<evidence type="ECO:0000313" key="3">
    <source>
        <dbReference type="EMBL" id="PJA55948.1"/>
    </source>
</evidence>
<keyword evidence="1" id="KW-0472">Membrane</keyword>